<organism evidence="3 4">
    <name type="scientific">Saltatorellus ferox</name>
    <dbReference type="NCBI Taxonomy" id="2528018"/>
    <lineage>
        <taxon>Bacteria</taxon>
        <taxon>Pseudomonadati</taxon>
        <taxon>Planctomycetota</taxon>
        <taxon>Planctomycetia</taxon>
        <taxon>Planctomycetia incertae sedis</taxon>
        <taxon>Saltatorellus</taxon>
    </lineage>
</organism>
<dbReference type="Pfam" id="PF00144">
    <property type="entry name" value="Beta-lactamase"/>
    <property type="match status" value="1"/>
</dbReference>
<reference evidence="3 4" key="1">
    <citation type="submission" date="2019-02" db="EMBL/GenBank/DDBJ databases">
        <title>Deep-cultivation of Planctomycetes and their phenomic and genomic characterization uncovers novel biology.</title>
        <authorList>
            <person name="Wiegand S."/>
            <person name="Jogler M."/>
            <person name="Boedeker C."/>
            <person name="Pinto D."/>
            <person name="Vollmers J."/>
            <person name="Rivas-Marin E."/>
            <person name="Kohn T."/>
            <person name="Peeters S.H."/>
            <person name="Heuer A."/>
            <person name="Rast P."/>
            <person name="Oberbeckmann S."/>
            <person name="Bunk B."/>
            <person name="Jeske O."/>
            <person name="Meyerdierks A."/>
            <person name="Storesund J.E."/>
            <person name="Kallscheuer N."/>
            <person name="Luecker S."/>
            <person name="Lage O.M."/>
            <person name="Pohl T."/>
            <person name="Merkel B.J."/>
            <person name="Hornburger P."/>
            <person name="Mueller R.-W."/>
            <person name="Bruemmer F."/>
            <person name="Labrenz M."/>
            <person name="Spormann A.M."/>
            <person name="Op den Camp H."/>
            <person name="Overmann J."/>
            <person name="Amann R."/>
            <person name="Jetten M.S.M."/>
            <person name="Mascher T."/>
            <person name="Medema M.H."/>
            <person name="Devos D.P."/>
            <person name="Kaster A.-K."/>
            <person name="Ovreas L."/>
            <person name="Rohde M."/>
            <person name="Galperin M.Y."/>
            <person name="Jogler C."/>
        </authorList>
    </citation>
    <scope>NUCLEOTIDE SEQUENCE [LARGE SCALE GENOMIC DNA]</scope>
    <source>
        <strain evidence="3 4">Poly30</strain>
    </source>
</reference>
<dbReference type="OrthoDB" id="284523at2"/>
<evidence type="ECO:0000259" key="2">
    <source>
        <dbReference type="Pfam" id="PF00144"/>
    </source>
</evidence>
<accession>A0A518EQN4</accession>
<dbReference type="EMBL" id="CP036434">
    <property type="protein sequence ID" value="QDV06401.1"/>
    <property type="molecule type" value="Genomic_DNA"/>
</dbReference>
<dbReference type="AlphaFoldDB" id="A0A518EQN4"/>
<keyword evidence="1" id="KW-0732">Signal</keyword>
<evidence type="ECO:0000313" key="4">
    <source>
        <dbReference type="Proteomes" id="UP000320390"/>
    </source>
</evidence>
<evidence type="ECO:0000313" key="3">
    <source>
        <dbReference type="EMBL" id="QDV06401.1"/>
    </source>
</evidence>
<feature type="chain" id="PRO_5021910062" evidence="1">
    <location>
        <begin position="24"/>
        <end position="523"/>
    </location>
</feature>
<dbReference type="Gene3D" id="3.40.710.10">
    <property type="entry name" value="DD-peptidase/beta-lactamase superfamily"/>
    <property type="match status" value="1"/>
</dbReference>
<dbReference type="InterPro" id="IPR001466">
    <property type="entry name" value="Beta-lactam-related"/>
</dbReference>
<dbReference type="InterPro" id="IPR012338">
    <property type="entry name" value="Beta-lactam/transpept-like"/>
</dbReference>
<name>A0A518EQN4_9BACT</name>
<dbReference type="RefSeq" id="WP_145196548.1">
    <property type="nucleotide sequence ID" value="NZ_CP036434.1"/>
</dbReference>
<dbReference type="Proteomes" id="UP000320390">
    <property type="component" value="Chromosome"/>
</dbReference>
<sequence precursor="true">MRTQHPFWLALLAWLSGCGGHGAALGPITPQAVLPGFEPARFTDPERRARIEAVLPEIRALFERNARDHHYPGHAFGVLVDGELVLADGVGFVNLETREPVTADSEFHIASMTKSFTSMAILKLRDEGELSLQDSVVDYLPEIRNLRYPTSDSPPITLANLMTMSSGFPEDNPWADRHLEDSDAEFMAFLEAGLSMSTVPSTGYEYSNLGYGMLGTIITRVAGRPYQDYITDEILAPLGMNETYWEYEDVPADRLAQGYLWQDGEWIPEPMLHTGAFGAIGGLITSIHDFGKYVAFHMSAWPAHSGPDDGPVKRSTLREMHSPTHLRLSPDAKDASGAPCPSMRGYGYGLIARTDCRGVRRIEHTGGLPGFGSNYQFFPDHGVAILSFSNHRYGASRPAHEAVGQLLFEKAQLPERVLPISDTLRSRVPQVVELMKTWDMALGDEILADNFYLDEPRELRMASVQKLLQEAGPILSVDPIVPVNQLRGTFVIRAMNQDLRVFFTLSPEREARVQRLDVRLQDK</sequence>
<dbReference type="SUPFAM" id="SSF56601">
    <property type="entry name" value="beta-lactamase/transpeptidase-like"/>
    <property type="match status" value="1"/>
</dbReference>
<feature type="signal peptide" evidence="1">
    <location>
        <begin position="1"/>
        <end position="23"/>
    </location>
</feature>
<feature type="domain" description="Beta-lactamase-related" evidence="2">
    <location>
        <begin position="59"/>
        <end position="399"/>
    </location>
</feature>
<evidence type="ECO:0000256" key="1">
    <source>
        <dbReference type="SAM" id="SignalP"/>
    </source>
</evidence>
<proteinExistence type="predicted"/>
<dbReference type="PANTHER" id="PTHR46825:SF9">
    <property type="entry name" value="BETA-LACTAMASE-RELATED DOMAIN-CONTAINING PROTEIN"/>
    <property type="match status" value="1"/>
</dbReference>
<dbReference type="InterPro" id="IPR050491">
    <property type="entry name" value="AmpC-like"/>
</dbReference>
<gene>
    <name evidence="3" type="primary">pbpE_3</name>
    <name evidence="3" type="ORF">Poly30_19100</name>
</gene>
<keyword evidence="4" id="KW-1185">Reference proteome</keyword>
<dbReference type="PANTHER" id="PTHR46825">
    <property type="entry name" value="D-ALANYL-D-ALANINE-CARBOXYPEPTIDASE/ENDOPEPTIDASE AMPH"/>
    <property type="match status" value="1"/>
</dbReference>
<protein>
    <submittedName>
        <fullName evidence="3">Penicillin-binding protein 4</fullName>
    </submittedName>
</protein>
<dbReference type="PROSITE" id="PS51257">
    <property type="entry name" value="PROKAR_LIPOPROTEIN"/>
    <property type="match status" value="1"/>
</dbReference>